<dbReference type="EMBL" id="UFUW01000001">
    <property type="protein sequence ID" value="SUX24197.1"/>
    <property type="molecule type" value="Genomic_DNA"/>
</dbReference>
<dbReference type="PROSITE" id="PS51257">
    <property type="entry name" value="PROKAR_LIPOPROTEIN"/>
    <property type="match status" value="1"/>
</dbReference>
<feature type="signal peptide" evidence="2">
    <location>
        <begin position="1"/>
        <end position="19"/>
    </location>
</feature>
<feature type="region of interest" description="Disordered" evidence="1">
    <location>
        <begin position="18"/>
        <end position="109"/>
    </location>
</feature>
<name>A0A381EBN5_9GAMM</name>
<dbReference type="AlphaFoldDB" id="A0A381EBN5"/>
<feature type="domain" description="Transferrin-binding protein B C-lobe/N-lobe beta-barrel" evidence="3">
    <location>
        <begin position="229"/>
        <end position="357"/>
    </location>
</feature>
<keyword evidence="5" id="KW-1185">Reference proteome</keyword>
<dbReference type="Pfam" id="PF01298">
    <property type="entry name" value="TbpB_B_D"/>
    <property type="match status" value="1"/>
</dbReference>
<dbReference type="OrthoDB" id="8607327at2"/>
<feature type="compositionally biased region" description="Gly residues" evidence="1">
    <location>
        <begin position="63"/>
        <end position="92"/>
    </location>
</feature>
<dbReference type="RefSeq" id="WP_115611967.1">
    <property type="nucleotide sequence ID" value="NZ_JBHLZC010000002.1"/>
</dbReference>
<organism evidence="4 5">
    <name type="scientific">Cardiobacterium valvarum</name>
    <dbReference type="NCBI Taxonomy" id="194702"/>
    <lineage>
        <taxon>Bacteria</taxon>
        <taxon>Pseudomonadati</taxon>
        <taxon>Pseudomonadota</taxon>
        <taxon>Gammaproteobacteria</taxon>
        <taxon>Cardiobacteriales</taxon>
        <taxon>Cardiobacteriaceae</taxon>
        <taxon>Cardiobacterium</taxon>
    </lineage>
</organism>
<dbReference type="SUPFAM" id="SSF56925">
    <property type="entry name" value="OMPA-like"/>
    <property type="match status" value="1"/>
</dbReference>
<accession>A0A381EBN5</accession>
<evidence type="ECO:0000313" key="5">
    <source>
        <dbReference type="Proteomes" id="UP000254572"/>
    </source>
</evidence>
<feature type="chain" id="PRO_5016624216" evidence="2">
    <location>
        <begin position="20"/>
        <end position="359"/>
    </location>
</feature>
<dbReference type="Gene3D" id="2.40.160.90">
    <property type="match status" value="1"/>
</dbReference>
<evidence type="ECO:0000256" key="2">
    <source>
        <dbReference type="SAM" id="SignalP"/>
    </source>
</evidence>
<evidence type="ECO:0000259" key="3">
    <source>
        <dbReference type="Pfam" id="PF01298"/>
    </source>
</evidence>
<dbReference type="Proteomes" id="UP000254572">
    <property type="component" value="Unassembled WGS sequence"/>
</dbReference>
<evidence type="ECO:0000313" key="4">
    <source>
        <dbReference type="EMBL" id="SUX24197.1"/>
    </source>
</evidence>
<keyword evidence="2" id="KW-0732">Signal</keyword>
<gene>
    <name evidence="4" type="ORF">NCTC13294_01743</name>
</gene>
<reference evidence="4 5" key="1">
    <citation type="submission" date="2018-06" db="EMBL/GenBank/DDBJ databases">
        <authorList>
            <consortium name="Pathogen Informatics"/>
            <person name="Doyle S."/>
        </authorList>
    </citation>
    <scope>NUCLEOTIDE SEQUENCE [LARGE SCALE GENOMIC DNA]</scope>
    <source>
        <strain evidence="4 5">NCTC13294</strain>
    </source>
</reference>
<protein>
    <submittedName>
        <fullName evidence="4">Transferrin binding protein-like solute binding protein</fullName>
    </submittedName>
</protein>
<dbReference type="InterPro" id="IPR011250">
    <property type="entry name" value="OMP/PagP_B-barrel"/>
</dbReference>
<proteinExistence type="predicted"/>
<dbReference type="InterPro" id="IPR001677">
    <property type="entry name" value="TbpB_B_D"/>
</dbReference>
<feature type="compositionally biased region" description="Polar residues" evidence="1">
    <location>
        <begin position="47"/>
        <end position="59"/>
    </location>
</feature>
<sequence length="359" mass="37750">MYTKLALPIAIMTALTACGGSGGNDNPAAGGIQPPPNQSPQRPQTPNDQAGQNSGGNNAQTPGGNGNQTPGGNGNQTPGGNGNQTPGGGNGNGKPPQIPPSPPPHEPKALTYTVSAVEGGSYTNTISIEGKSEAEINEIKAKVRNTFYFKKGNDIVEMPLLSEDKKESPDSVTEMYHEDTRNFVPRAYKAFHVSGSSYKNVRFGYVAPKTGSYNYPDLLFHQGDITTNMPNEGQATYRGSAVHVLAQTQGSGNYPGTLEAKADFGTKKLDIAVTAAPQKRDTIFAGLNIKGVDIKGSQFVGNQLDAEKRSVVSRNSQELVTQLIKANVEGAFYGDQAAEMAGTYSTSDAKGVFGGHKQP</sequence>
<evidence type="ECO:0000256" key="1">
    <source>
        <dbReference type="SAM" id="MobiDB-lite"/>
    </source>
</evidence>